<gene>
    <name evidence="2" type="ordered locus">Phep_1978</name>
</gene>
<dbReference type="HOGENOM" id="CLU_1775672_0_0_10"/>
<protein>
    <submittedName>
        <fullName evidence="2">Uncharacterized protein</fullName>
    </submittedName>
</protein>
<dbReference type="RefSeq" id="WP_015807800.1">
    <property type="nucleotide sequence ID" value="NC_013061.1"/>
</dbReference>
<name>C6XWA7_PEDHD</name>
<keyword evidence="1" id="KW-0472">Membrane</keyword>
<proteinExistence type="predicted"/>
<evidence type="ECO:0000313" key="2">
    <source>
        <dbReference type="EMBL" id="ACU04186.1"/>
    </source>
</evidence>
<dbReference type="OrthoDB" id="6886737at2"/>
<reference evidence="2 3" key="1">
    <citation type="journal article" date="2009" name="Stand. Genomic Sci.">
        <title>Complete genome sequence of Pedobacter heparinus type strain (HIM 762-3).</title>
        <authorList>
            <person name="Han C."/>
            <person name="Spring S."/>
            <person name="Lapidus A."/>
            <person name="Del Rio T.G."/>
            <person name="Tice H."/>
            <person name="Copeland A."/>
            <person name="Cheng J.F."/>
            <person name="Lucas S."/>
            <person name="Chen F."/>
            <person name="Nolan M."/>
            <person name="Bruce D."/>
            <person name="Goodwin L."/>
            <person name="Pitluck S."/>
            <person name="Ivanova N."/>
            <person name="Mavromatis K."/>
            <person name="Mikhailova N."/>
            <person name="Pati A."/>
            <person name="Chen A."/>
            <person name="Palaniappan K."/>
            <person name="Land M."/>
            <person name="Hauser L."/>
            <person name="Chang Y.J."/>
            <person name="Jeffries C.C."/>
            <person name="Saunders E."/>
            <person name="Chertkov O."/>
            <person name="Brettin T."/>
            <person name="Goker M."/>
            <person name="Rohde M."/>
            <person name="Bristow J."/>
            <person name="Eisen J.A."/>
            <person name="Markowitz V."/>
            <person name="Hugenholtz P."/>
            <person name="Kyrpides N.C."/>
            <person name="Klenk H.P."/>
            <person name="Detter J.C."/>
        </authorList>
    </citation>
    <scope>NUCLEOTIDE SEQUENCE [LARGE SCALE GENOMIC DNA]</scope>
    <source>
        <strain evidence="3">ATCC 13125 / DSM 2366 / CIP 104194 / JCM 7457 / NBRC 12017 / NCIMB 9290 / NRRL B-14731 / HIM 762-3</strain>
    </source>
</reference>
<dbReference type="EMBL" id="CP001681">
    <property type="protein sequence ID" value="ACU04186.1"/>
    <property type="molecule type" value="Genomic_DNA"/>
</dbReference>
<evidence type="ECO:0000313" key="3">
    <source>
        <dbReference type="Proteomes" id="UP000000852"/>
    </source>
</evidence>
<feature type="transmembrane region" description="Helical" evidence="1">
    <location>
        <begin position="6"/>
        <end position="26"/>
    </location>
</feature>
<keyword evidence="3" id="KW-1185">Reference proteome</keyword>
<evidence type="ECO:0000256" key="1">
    <source>
        <dbReference type="SAM" id="Phobius"/>
    </source>
</evidence>
<sequence>MERRKFIILAGVGVGLCLIPSSLYILGSDLKKYAALILKRELFYLKLEPKGFDAFIEDYFKSISNDTVTTLKWKILYYSKSNWEKSDSIRDLIKYYLLSSDFFINKTDESKIVNYLGLFNSYKSPVPNPYSFVLYPPEEIDELYKK</sequence>
<organism evidence="2 3">
    <name type="scientific">Pedobacter heparinus (strain ATCC 13125 / DSM 2366 / CIP 104194 / JCM 7457 / NBRC 12017 / NCIMB 9290 / NRRL B-14731 / HIM 762-3)</name>
    <dbReference type="NCBI Taxonomy" id="485917"/>
    <lineage>
        <taxon>Bacteria</taxon>
        <taxon>Pseudomonadati</taxon>
        <taxon>Bacteroidota</taxon>
        <taxon>Sphingobacteriia</taxon>
        <taxon>Sphingobacteriales</taxon>
        <taxon>Sphingobacteriaceae</taxon>
        <taxon>Pedobacter</taxon>
    </lineage>
</organism>
<dbReference type="Proteomes" id="UP000000852">
    <property type="component" value="Chromosome"/>
</dbReference>
<accession>C6XWA7</accession>
<dbReference type="STRING" id="485917.Phep_1978"/>
<keyword evidence="1" id="KW-1133">Transmembrane helix</keyword>
<dbReference type="AlphaFoldDB" id="C6XWA7"/>
<dbReference type="KEGG" id="phe:Phep_1978"/>
<keyword evidence="1" id="KW-0812">Transmembrane</keyword>